<organism evidence="1 2">
    <name type="scientific">Elysia marginata</name>
    <dbReference type="NCBI Taxonomy" id="1093978"/>
    <lineage>
        <taxon>Eukaryota</taxon>
        <taxon>Metazoa</taxon>
        <taxon>Spiralia</taxon>
        <taxon>Lophotrochozoa</taxon>
        <taxon>Mollusca</taxon>
        <taxon>Gastropoda</taxon>
        <taxon>Heterobranchia</taxon>
        <taxon>Euthyneura</taxon>
        <taxon>Panpulmonata</taxon>
        <taxon>Sacoglossa</taxon>
        <taxon>Placobranchoidea</taxon>
        <taxon>Plakobranchidae</taxon>
        <taxon>Elysia</taxon>
    </lineage>
</organism>
<evidence type="ECO:0000313" key="1">
    <source>
        <dbReference type="EMBL" id="GFS08425.1"/>
    </source>
</evidence>
<sequence length="111" mass="12881">MLSALSIDEVSRLWKVFTTKTPFQQCRLKDTNRVVVDLTDAGTNQLLTLQAWADRAKEMEPNSTPRVKTLTKDTSKALHWSCKCLIDICKHLLQTTEAYRHQSHELQRLFH</sequence>
<protein>
    <submittedName>
        <fullName evidence="1">Uncharacterized protein</fullName>
    </submittedName>
</protein>
<reference evidence="1 2" key="1">
    <citation type="journal article" date="2021" name="Elife">
        <title>Chloroplast acquisition without the gene transfer in kleptoplastic sea slugs, Plakobranchus ocellatus.</title>
        <authorList>
            <person name="Maeda T."/>
            <person name="Takahashi S."/>
            <person name="Yoshida T."/>
            <person name="Shimamura S."/>
            <person name="Takaki Y."/>
            <person name="Nagai Y."/>
            <person name="Toyoda A."/>
            <person name="Suzuki Y."/>
            <person name="Arimoto A."/>
            <person name="Ishii H."/>
            <person name="Satoh N."/>
            <person name="Nishiyama T."/>
            <person name="Hasebe M."/>
            <person name="Maruyama T."/>
            <person name="Minagawa J."/>
            <person name="Obokata J."/>
            <person name="Shigenobu S."/>
        </authorList>
    </citation>
    <scope>NUCLEOTIDE SEQUENCE [LARGE SCALE GENOMIC DNA]</scope>
</reference>
<dbReference type="EMBL" id="BMAT01009550">
    <property type="protein sequence ID" value="GFS08425.1"/>
    <property type="molecule type" value="Genomic_DNA"/>
</dbReference>
<gene>
    <name evidence="1" type="ORF">ElyMa_004756000</name>
</gene>
<dbReference type="AlphaFoldDB" id="A0AAV4IFW9"/>
<evidence type="ECO:0000313" key="2">
    <source>
        <dbReference type="Proteomes" id="UP000762676"/>
    </source>
</evidence>
<comment type="caution">
    <text evidence="1">The sequence shown here is derived from an EMBL/GenBank/DDBJ whole genome shotgun (WGS) entry which is preliminary data.</text>
</comment>
<name>A0AAV4IFW9_9GAST</name>
<keyword evidence="2" id="KW-1185">Reference proteome</keyword>
<accession>A0AAV4IFW9</accession>
<dbReference type="Proteomes" id="UP000762676">
    <property type="component" value="Unassembled WGS sequence"/>
</dbReference>
<proteinExistence type="predicted"/>